<keyword evidence="3" id="KW-1185">Reference proteome</keyword>
<gene>
    <name evidence="2" type="ORF">PFICI_12494</name>
</gene>
<dbReference type="PANTHER" id="PTHR33099">
    <property type="entry name" value="FE2OG DIOXYGENASE DOMAIN-CONTAINING PROTEIN"/>
    <property type="match status" value="1"/>
</dbReference>
<sequence>MASWSQNAVSAITIDSDSNADAPGEEELMNDEIDSQPELSEGNDEDEEDESDENDEDDDSSDDDDEEEEEEEESSSDGDSSDDDNPELKRWKADLATRLDSIQTAGDFAACNNVSVFANPGLEINGTSIPLPLVPRDADLLKAACRQAPFGRGEETVVDESVRKTWELDHTQFKLANPAWSEFLQHIAREATAKLGMLSVRVEPYKLLLYEEGSFFRRHKDSEKVAGMIGTLVICLPSRHEGGDVVLSLGGRTQRFSTSTASAYDLTALAWYSDVTHEITKLTSGYRLVLTYNIVQQGLQNPSPSDLIKQQTAIENLLQGSAKRFKGMKQMFYPLEHKYTRASLSLRNMKGRDRAVCQTLDLVCRKHGFYLLLANLTKTESCDDYDEEETSLDLDSVHSLDGQELSSYLEIEAKDIIGDNLYSQRGPDSEDEGEFTGNESMPSTYRYHDTAAMVIPKKHFHRLL</sequence>
<dbReference type="RefSeq" id="XP_007839266.1">
    <property type="nucleotide sequence ID" value="XM_007841075.1"/>
</dbReference>
<feature type="region of interest" description="Disordered" evidence="1">
    <location>
        <begin position="1"/>
        <end position="87"/>
    </location>
</feature>
<dbReference type="PANTHER" id="PTHR33099:SF7">
    <property type="entry name" value="MYND-TYPE DOMAIN-CONTAINING PROTEIN"/>
    <property type="match status" value="1"/>
</dbReference>
<name>W3WNQ4_PESFW</name>
<dbReference type="KEGG" id="pfy:PFICI_12494"/>
<dbReference type="OMA" id="MTITTHA"/>
<feature type="compositionally biased region" description="Acidic residues" evidence="1">
    <location>
        <begin position="23"/>
        <end position="85"/>
    </location>
</feature>
<dbReference type="HOGENOM" id="CLU_007520_2_0_1"/>
<feature type="region of interest" description="Disordered" evidence="1">
    <location>
        <begin position="420"/>
        <end position="440"/>
    </location>
</feature>
<dbReference type="OrthoDB" id="27483at2759"/>
<evidence type="ECO:0000313" key="2">
    <source>
        <dbReference type="EMBL" id="ETS75550.1"/>
    </source>
</evidence>
<dbReference type="Proteomes" id="UP000030651">
    <property type="component" value="Unassembled WGS sequence"/>
</dbReference>
<organism evidence="2 3">
    <name type="scientific">Pestalotiopsis fici (strain W106-1 / CGMCC3.15140)</name>
    <dbReference type="NCBI Taxonomy" id="1229662"/>
    <lineage>
        <taxon>Eukaryota</taxon>
        <taxon>Fungi</taxon>
        <taxon>Dikarya</taxon>
        <taxon>Ascomycota</taxon>
        <taxon>Pezizomycotina</taxon>
        <taxon>Sordariomycetes</taxon>
        <taxon>Xylariomycetidae</taxon>
        <taxon>Amphisphaeriales</taxon>
        <taxon>Sporocadaceae</taxon>
        <taxon>Pestalotiopsis</taxon>
    </lineage>
</organism>
<accession>W3WNQ4</accession>
<evidence type="ECO:0000313" key="3">
    <source>
        <dbReference type="Proteomes" id="UP000030651"/>
    </source>
</evidence>
<evidence type="ECO:0000256" key="1">
    <source>
        <dbReference type="SAM" id="MobiDB-lite"/>
    </source>
</evidence>
<dbReference type="GeneID" id="19277507"/>
<dbReference type="eggNOG" id="ENOG502RY49">
    <property type="taxonomic scope" value="Eukaryota"/>
</dbReference>
<protein>
    <submittedName>
        <fullName evidence="2">Uncharacterized protein</fullName>
    </submittedName>
</protein>
<feature type="compositionally biased region" description="Polar residues" evidence="1">
    <location>
        <begin position="1"/>
        <end position="19"/>
    </location>
</feature>
<reference evidence="3" key="1">
    <citation type="journal article" date="2015" name="BMC Genomics">
        <title>Genomic and transcriptomic analysis of the endophytic fungus Pestalotiopsis fici reveals its lifestyle and high potential for synthesis of natural products.</title>
        <authorList>
            <person name="Wang X."/>
            <person name="Zhang X."/>
            <person name="Liu L."/>
            <person name="Xiang M."/>
            <person name="Wang W."/>
            <person name="Sun X."/>
            <person name="Che Y."/>
            <person name="Guo L."/>
            <person name="Liu G."/>
            <person name="Guo L."/>
            <person name="Wang C."/>
            <person name="Yin W.B."/>
            <person name="Stadler M."/>
            <person name="Zhang X."/>
            <person name="Liu X."/>
        </authorList>
    </citation>
    <scope>NUCLEOTIDE SEQUENCE [LARGE SCALE GENOMIC DNA]</scope>
    <source>
        <strain evidence="3">W106-1 / CGMCC3.15140</strain>
    </source>
</reference>
<proteinExistence type="predicted"/>
<dbReference type="AlphaFoldDB" id="W3WNQ4"/>
<dbReference type="Gene3D" id="2.60.120.620">
    <property type="entry name" value="q2cbj1_9rhob like domain"/>
    <property type="match status" value="1"/>
</dbReference>
<dbReference type="EMBL" id="KI912118">
    <property type="protein sequence ID" value="ETS75550.1"/>
    <property type="molecule type" value="Genomic_DNA"/>
</dbReference>
<dbReference type="InParanoid" id="W3WNQ4"/>